<accession>A0A1T4SL58</accession>
<keyword evidence="3" id="KW-1185">Reference proteome</keyword>
<organism evidence="2 3">
    <name type="scientific">Enhydrobacter aerosaccus</name>
    <dbReference type="NCBI Taxonomy" id="225324"/>
    <lineage>
        <taxon>Bacteria</taxon>
        <taxon>Pseudomonadati</taxon>
        <taxon>Pseudomonadota</taxon>
        <taxon>Alphaproteobacteria</taxon>
        <taxon>Hyphomicrobiales</taxon>
        <taxon>Enhydrobacter</taxon>
    </lineage>
</organism>
<dbReference type="SUPFAM" id="SSF52206">
    <property type="entry name" value="Hypothetical protein MTH538"/>
    <property type="match status" value="1"/>
</dbReference>
<dbReference type="EMBL" id="FUWJ01000008">
    <property type="protein sequence ID" value="SKA28915.1"/>
    <property type="molecule type" value="Genomic_DNA"/>
</dbReference>
<reference evidence="3" key="1">
    <citation type="submission" date="2017-02" db="EMBL/GenBank/DDBJ databases">
        <authorList>
            <person name="Varghese N."/>
            <person name="Submissions S."/>
        </authorList>
    </citation>
    <scope>NUCLEOTIDE SEQUENCE [LARGE SCALE GENOMIC DNA]</scope>
    <source>
        <strain evidence="3">ATCC 27094</strain>
    </source>
</reference>
<feature type="domain" description="Thoeris protein ThsB TIR-like" evidence="1">
    <location>
        <begin position="6"/>
        <end position="100"/>
    </location>
</feature>
<evidence type="ECO:0000313" key="2">
    <source>
        <dbReference type="EMBL" id="SKA28915.1"/>
    </source>
</evidence>
<protein>
    <submittedName>
        <fullName evidence="2">MTH538 TIR-like domain</fullName>
    </submittedName>
</protein>
<evidence type="ECO:0000313" key="3">
    <source>
        <dbReference type="Proteomes" id="UP000190092"/>
    </source>
</evidence>
<dbReference type="InterPro" id="IPR035897">
    <property type="entry name" value="Toll_tir_struct_dom_sf"/>
</dbReference>
<dbReference type="InterPro" id="IPR036490">
    <property type="entry name" value="ThsB_TIR-like_sf"/>
</dbReference>
<dbReference type="OrthoDB" id="9811746at2"/>
<gene>
    <name evidence="2" type="ORF">SAMN02745126_04843</name>
</gene>
<sequence length="200" mass="22345">MARNVFFSFDYDDVMAVNIVRNSDVVRAANVKRPFSDRSLYEAAKNTPGAIKRAIDSAVDGTSVTVVVTGEHTWRSYWVRYEIAKSLERGNGFIVVDIDGVGPPPTPNRGPNPLDSMMLAPSYDRTGFAIMEWDGSKYVDYKLLGYASNATAKYPGRFLTGGAYALSQRFPLRQHWRLLQMYFPSTIEQAARDAGWNPSS</sequence>
<evidence type="ECO:0000259" key="1">
    <source>
        <dbReference type="Pfam" id="PF08937"/>
    </source>
</evidence>
<dbReference type="AlphaFoldDB" id="A0A1T4SL58"/>
<dbReference type="STRING" id="225324.SAMN02745126_04843"/>
<name>A0A1T4SL58_9HYPH</name>
<dbReference type="Pfam" id="PF08937">
    <property type="entry name" value="ThsB_TIR"/>
    <property type="match status" value="1"/>
</dbReference>
<dbReference type="Gene3D" id="3.40.50.10140">
    <property type="entry name" value="Toll/interleukin-1 receptor homology (TIR) domain"/>
    <property type="match status" value="1"/>
</dbReference>
<dbReference type="Proteomes" id="UP000190092">
    <property type="component" value="Unassembled WGS sequence"/>
</dbReference>
<dbReference type="InterPro" id="IPR015032">
    <property type="entry name" value="ThsB__TIR-like_domain"/>
</dbReference>
<proteinExistence type="predicted"/>
<dbReference type="RefSeq" id="WP_085936581.1">
    <property type="nucleotide sequence ID" value="NZ_FUWJ01000008.1"/>
</dbReference>